<keyword evidence="9" id="KW-1185">Reference proteome</keyword>
<keyword evidence="1" id="KW-0723">Serine/threonine-protein kinase</keyword>
<feature type="region of interest" description="Disordered" evidence="6">
    <location>
        <begin position="579"/>
        <end position="600"/>
    </location>
</feature>
<evidence type="ECO:0000256" key="6">
    <source>
        <dbReference type="SAM" id="MobiDB-lite"/>
    </source>
</evidence>
<keyword evidence="4 8" id="KW-0418">Kinase</keyword>
<organism evidence="8 9">
    <name type="scientific">Ephemerocybe angulata</name>
    <dbReference type="NCBI Taxonomy" id="980116"/>
    <lineage>
        <taxon>Eukaryota</taxon>
        <taxon>Fungi</taxon>
        <taxon>Dikarya</taxon>
        <taxon>Basidiomycota</taxon>
        <taxon>Agaricomycotina</taxon>
        <taxon>Agaricomycetes</taxon>
        <taxon>Agaricomycetidae</taxon>
        <taxon>Agaricales</taxon>
        <taxon>Agaricineae</taxon>
        <taxon>Psathyrellaceae</taxon>
        <taxon>Ephemerocybe</taxon>
    </lineage>
</organism>
<reference evidence="8 9" key="1">
    <citation type="submission" date="2020-07" db="EMBL/GenBank/DDBJ databases">
        <title>Comparative genomics of pyrophilous fungi reveals a link between fire events and developmental genes.</title>
        <authorList>
            <consortium name="DOE Joint Genome Institute"/>
            <person name="Steindorff A.S."/>
            <person name="Carver A."/>
            <person name="Calhoun S."/>
            <person name="Stillman K."/>
            <person name="Liu H."/>
            <person name="Lipzen A."/>
            <person name="Pangilinan J."/>
            <person name="Labutti K."/>
            <person name="Bruns T.D."/>
            <person name="Grigoriev I.V."/>
        </authorList>
    </citation>
    <scope>NUCLEOTIDE SEQUENCE [LARGE SCALE GENOMIC DNA]</scope>
    <source>
        <strain evidence="8 9">CBS 144469</strain>
    </source>
</reference>
<keyword evidence="5" id="KW-0067">ATP-binding</keyword>
<dbReference type="InterPro" id="IPR051852">
    <property type="entry name" value="Alpha-type_PK"/>
</dbReference>
<dbReference type="OrthoDB" id="301415at2759"/>
<dbReference type="InterPro" id="IPR011009">
    <property type="entry name" value="Kinase-like_dom_sf"/>
</dbReference>
<accession>A0A8H6HTT8</accession>
<evidence type="ECO:0000313" key="9">
    <source>
        <dbReference type="Proteomes" id="UP000521943"/>
    </source>
</evidence>
<dbReference type="GO" id="GO:0031037">
    <property type="term" value="P:myosin II filament disassembly"/>
    <property type="evidence" value="ECO:0007669"/>
    <property type="project" value="TreeGrafter"/>
</dbReference>
<evidence type="ECO:0000256" key="3">
    <source>
        <dbReference type="ARBA" id="ARBA00022741"/>
    </source>
</evidence>
<dbReference type="GO" id="GO:0004674">
    <property type="term" value="F:protein serine/threonine kinase activity"/>
    <property type="evidence" value="ECO:0007669"/>
    <property type="project" value="UniProtKB-KW"/>
</dbReference>
<dbReference type="Proteomes" id="UP000521943">
    <property type="component" value="Unassembled WGS sequence"/>
</dbReference>
<dbReference type="GO" id="GO:0005524">
    <property type="term" value="F:ATP binding"/>
    <property type="evidence" value="ECO:0007669"/>
    <property type="project" value="UniProtKB-KW"/>
</dbReference>
<dbReference type="Gene3D" id="3.20.200.10">
    <property type="entry name" value="MHCK/EF2 kinase"/>
    <property type="match status" value="1"/>
</dbReference>
<comment type="caution">
    <text evidence="8">The sequence shown here is derived from an EMBL/GenBank/DDBJ whole genome shotgun (WGS) entry which is preliminary data.</text>
</comment>
<evidence type="ECO:0000256" key="2">
    <source>
        <dbReference type="ARBA" id="ARBA00022679"/>
    </source>
</evidence>
<feature type="domain" description="Alpha-type protein kinase" evidence="7">
    <location>
        <begin position="338"/>
        <end position="577"/>
    </location>
</feature>
<evidence type="ECO:0000256" key="4">
    <source>
        <dbReference type="ARBA" id="ARBA00022777"/>
    </source>
</evidence>
<sequence length="600" mass="64580">MSEPSITLCFDDGEGCGGDFSHKKTVGLCQKCTKLSMLHGDPELYAQWKGFKQCDSCGLAMRNLIGSTCGTCIKQGPGVVGGHRERIALEASADARAHAMDVRMSKGSAPAFAPGGALSGGGSGGKSKDIMVGFKCRIQTAKKGTSGLTGDFGVWHSPFHRNEDMADVLEDALQTLNRQWSKKYGMDLTNTEVELRLSGNQIFSSGTETGKLGEIFTKYTTGPLAIAYGQTTKPIGSASGKHAGSAAPQHQSSLQLELYVDQIAASSYPQTRKRAGTESTLEEAAARHKRPTFGKHHCYLSSFIPSRPSSSLTSASGVERNVSHSIVITKAASTCSEDTGEVDVSWPENGDQVTAIIHSTLFAKGRTKFVYRMTIGEEAQLYVAKRFFNIGGLTGSIVTAAENENYLESDFIRLKVLSWFLKQFLRKASSLGIEHYHDISVTNAVLVREVGTPSGVSALPPGDVDGAVWLVEPKRPRAIIKFCGTVAHPVRSDKIALTVQALLHFIFEQSKGEQVYADIQGSKVVSNGREKLVLFDPMSHSPESESGLGDHGSFGISAFIAQHRCDYICKSLGMQPLSEWQPPKTSSTTEDGEAAIPQID</sequence>
<dbReference type="PROSITE" id="PS51158">
    <property type="entry name" value="ALPHA_KINASE"/>
    <property type="match status" value="1"/>
</dbReference>
<dbReference type="EMBL" id="JACGCI010000043">
    <property type="protein sequence ID" value="KAF6752681.1"/>
    <property type="molecule type" value="Genomic_DNA"/>
</dbReference>
<dbReference type="PANTHER" id="PTHR45992">
    <property type="entry name" value="EUKARYOTIC ELONGATION FACTOR 2 KINASE-RELATED"/>
    <property type="match status" value="1"/>
</dbReference>
<evidence type="ECO:0000256" key="5">
    <source>
        <dbReference type="ARBA" id="ARBA00022840"/>
    </source>
</evidence>
<dbReference type="InterPro" id="IPR004166">
    <property type="entry name" value="a-kinase_dom"/>
</dbReference>
<evidence type="ECO:0000259" key="7">
    <source>
        <dbReference type="PROSITE" id="PS51158"/>
    </source>
</evidence>
<dbReference type="PANTHER" id="PTHR45992:SF2">
    <property type="entry name" value="EUKARYOTIC ELONGATION FACTOR 2 KINASE"/>
    <property type="match status" value="1"/>
</dbReference>
<keyword evidence="2" id="KW-0808">Transferase</keyword>
<dbReference type="GO" id="GO:1903013">
    <property type="term" value="P:response to differentiation-inducing factor 1"/>
    <property type="evidence" value="ECO:0007669"/>
    <property type="project" value="TreeGrafter"/>
</dbReference>
<dbReference type="CDD" id="cd04515">
    <property type="entry name" value="Alpha_kinase"/>
    <property type="match status" value="1"/>
</dbReference>
<keyword evidence="3" id="KW-0547">Nucleotide-binding</keyword>
<evidence type="ECO:0000313" key="8">
    <source>
        <dbReference type="EMBL" id="KAF6752681.1"/>
    </source>
</evidence>
<proteinExistence type="predicted"/>
<gene>
    <name evidence="8" type="ORF">DFP72DRAFT_1011488</name>
</gene>
<dbReference type="AlphaFoldDB" id="A0A8H6HTT8"/>
<protein>
    <submittedName>
        <fullName evidence="8">Kinase-like domain-containing protein</fullName>
    </submittedName>
</protein>
<name>A0A8H6HTT8_9AGAR</name>
<evidence type="ECO:0000256" key="1">
    <source>
        <dbReference type="ARBA" id="ARBA00022527"/>
    </source>
</evidence>
<dbReference type="SUPFAM" id="SSF56112">
    <property type="entry name" value="Protein kinase-like (PK-like)"/>
    <property type="match status" value="1"/>
</dbReference>
<dbReference type="Pfam" id="PF02816">
    <property type="entry name" value="Alpha_kinase"/>
    <property type="match status" value="1"/>
</dbReference>